<sequence>MMSVPQDASLTSWEFLLNGEQFCQPRHKKVQDGLKFRTKLYSATPSRTRKAKRARSGRAAWDRPMPPPGASRPRRREEAEEEVPEAGVPNAADQSVGPRAGASEAAAAAVVREKQIPMAGLRAPAD</sequence>
<dbReference type="Proteomes" id="UP000821845">
    <property type="component" value="Chromosome 1"/>
</dbReference>
<name>A0ACB7TGU4_HYAAI</name>
<evidence type="ECO:0000313" key="1">
    <source>
        <dbReference type="EMBL" id="KAH6946150.1"/>
    </source>
</evidence>
<organism evidence="1 2">
    <name type="scientific">Hyalomma asiaticum</name>
    <name type="common">Tick</name>
    <dbReference type="NCBI Taxonomy" id="266040"/>
    <lineage>
        <taxon>Eukaryota</taxon>
        <taxon>Metazoa</taxon>
        <taxon>Ecdysozoa</taxon>
        <taxon>Arthropoda</taxon>
        <taxon>Chelicerata</taxon>
        <taxon>Arachnida</taxon>
        <taxon>Acari</taxon>
        <taxon>Parasitiformes</taxon>
        <taxon>Ixodida</taxon>
        <taxon>Ixodoidea</taxon>
        <taxon>Ixodidae</taxon>
        <taxon>Hyalomminae</taxon>
        <taxon>Hyalomma</taxon>
    </lineage>
</organism>
<reference evidence="1" key="1">
    <citation type="submission" date="2020-05" db="EMBL/GenBank/DDBJ databases">
        <title>Large-scale comparative analyses of tick genomes elucidate their genetic diversity and vector capacities.</title>
        <authorList>
            <person name="Jia N."/>
            <person name="Wang J."/>
            <person name="Shi W."/>
            <person name="Du L."/>
            <person name="Sun Y."/>
            <person name="Zhan W."/>
            <person name="Jiang J."/>
            <person name="Wang Q."/>
            <person name="Zhang B."/>
            <person name="Ji P."/>
            <person name="Sakyi L.B."/>
            <person name="Cui X."/>
            <person name="Yuan T."/>
            <person name="Jiang B."/>
            <person name="Yang W."/>
            <person name="Lam T.T.-Y."/>
            <person name="Chang Q."/>
            <person name="Ding S."/>
            <person name="Wang X."/>
            <person name="Zhu J."/>
            <person name="Ruan X."/>
            <person name="Zhao L."/>
            <person name="Wei J."/>
            <person name="Que T."/>
            <person name="Du C."/>
            <person name="Cheng J."/>
            <person name="Dai P."/>
            <person name="Han X."/>
            <person name="Huang E."/>
            <person name="Gao Y."/>
            <person name="Liu J."/>
            <person name="Shao H."/>
            <person name="Ye R."/>
            <person name="Li L."/>
            <person name="Wei W."/>
            <person name="Wang X."/>
            <person name="Wang C."/>
            <person name="Yang T."/>
            <person name="Huo Q."/>
            <person name="Li W."/>
            <person name="Guo W."/>
            <person name="Chen H."/>
            <person name="Zhou L."/>
            <person name="Ni X."/>
            <person name="Tian J."/>
            <person name="Zhou Y."/>
            <person name="Sheng Y."/>
            <person name="Liu T."/>
            <person name="Pan Y."/>
            <person name="Xia L."/>
            <person name="Li J."/>
            <person name="Zhao F."/>
            <person name="Cao W."/>
        </authorList>
    </citation>
    <scope>NUCLEOTIDE SEQUENCE</scope>
    <source>
        <strain evidence="1">Hyas-2018</strain>
    </source>
</reference>
<comment type="caution">
    <text evidence="1">The sequence shown here is derived from an EMBL/GenBank/DDBJ whole genome shotgun (WGS) entry which is preliminary data.</text>
</comment>
<gene>
    <name evidence="1" type="ORF">HPB50_011863</name>
</gene>
<evidence type="ECO:0000313" key="2">
    <source>
        <dbReference type="Proteomes" id="UP000821845"/>
    </source>
</evidence>
<protein>
    <submittedName>
        <fullName evidence="1">Uncharacterized protein</fullName>
    </submittedName>
</protein>
<proteinExistence type="predicted"/>
<keyword evidence="2" id="KW-1185">Reference proteome</keyword>
<accession>A0ACB7TGU4</accession>
<dbReference type="EMBL" id="CM023481">
    <property type="protein sequence ID" value="KAH6946150.1"/>
    <property type="molecule type" value="Genomic_DNA"/>
</dbReference>